<dbReference type="AlphaFoldDB" id="A0AAJ0BAR1"/>
<name>A0AAJ0BAR1_9PEZI</name>
<evidence type="ECO:0000313" key="2">
    <source>
        <dbReference type="EMBL" id="KAK1754823.1"/>
    </source>
</evidence>
<dbReference type="Proteomes" id="UP001239445">
    <property type="component" value="Unassembled WGS sequence"/>
</dbReference>
<dbReference type="Gene3D" id="1.20.140.150">
    <property type="match status" value="1"/>
</dbReference>
<organism evidence="2 3">
    <name type="scientific">Echria macrotheca</name>
    <dbReference type="NCBI Taxonomy" id="438768"/>
    <lineage>
        <taxon>Eukaryota</taxon>
        <taxon>Fungi</taxon>
        <taxon>Dikarya</taxon>
        <taxon>Ascomycota</taxon>
        <taxon>Pezizomycotina</taxon>
        <taxon>Sordariomycetes</taxon>
        <taxon>Sordariomycetidae</taxon>
        <taxon>Sordariales</taxon>
        <taxon>Schizotheciaceae</taxon>
        <taxon>Echria</taxon>
    </lineage>
</organism>
<feature type="transmembrane region" description="Helical" evidence="1">
    <location>
        <begin position="108"/>
        <end position="130"/>
    </location>
</feature>
<keyword evidence="1" id="KW-0812">Transmembrane</keyword>
<keyword evidence="3" id="KW-1185">Reference proteome</keyword>
<sequence length="231" mass="25017">MAQTGFFHHIGTFLLFVACILLIITCISAPVVHDIAILKVDLGAQSQADHRNVAFGTFGYCLNNFNGGDGCSQSQVGYSPAAVMRVVDGTEFSDYSTDTTRSLTKAMILHPIACGFNFIAFMLALGAGFVGSFLASLVALVAFLTTAVAVIIDFVLFSIIKNNVNDDNTGANAHFSTAAWTTLVSAICSLLGTIVVFLTCCSGRLHKRRQRNVMPAKTEYVEAPRRRRRFF</sequence>
<dbReference type="Pfam" id="PF06687">
    <property type="entry name" value="SUR7"/>
    <property type="match status" value="1"/>
</dbReference>
<proteinExistence type="predicted"/>
<feature type="transmembrane region" description="Helical" evidence="1">
    <location>
        <begin position="12"/>
        <end position="32"/>
    </location>
</feature>
<dbReference type="InterPro" id="IPR051380">
    <property type="entry name" value="pH-response_reg_palI/RIM9"/>
</dbReference>
<dbReference type="InterPro" id="IPR009571">
    <property type="entry name" value="SUR7/Rim9-like_fungi"/>
</dbReference>
<dbReference type="EMBL" id="MU839835">
    <property type="protein sequence ID" value="KAK1754823.1"/>
    <property type="molecule type" value="Genomic_DNA"/>
</dbReference>
<gene>
    <name evidence="2" type="ORF">QBC47DRAFT_226791</name>
</gene>
<dbReference type="PANTHER" id="PTHR28013">
    <property type="entry name" value="PROTEIN DCV1-RELATED"/>
    <property type="match status" value="1"/>
</dbReference>
<reference evidence="2" key="1">
    <citation type="submission" date="2023-06" db="EMBL/GenBank/DDBJ databases">
        <title>Genome-scale phylogeny and comparative genomics of the fungal order Sordariales.</title>
        <authorList>
            <consortium name="Lawrence Berkeley National Laboratory"/>
            <person name="Hensen N."/>
            <person name="Bonometti L."/>
            <person name="Westerberg I."/>
            <person name="Brannstrom I.O."/>
            <person name="Guillou S."/>
            <person name="Cros-Aarteil S."/>
            <person name="Calhoun S."/>
            <person name="Haridas S."/>
            <person name="Kuo A."/>
            <person name="Mondo S."/>
            <person name="Pangilinan J."/>
            <person name="Riley R."/>
            <person name="Labutti K."/>
            <person name="Andreopoulos B."/>
            <person name="Lipzen A."/>
            <person name="Chen C."/>
            <person name="Yanf M."/>
            <person name="Daum C."/>
            <person name="Ng V."/>
            <person name="Clum A."/>
            <person name="Steindorff A."/>
            <person name="Ohm R."/>
            <person name="Martin F."/>
            <person name="Silar P."/>
            <person name="Natvig D."/>
            <person name="Lalanne C."/>
            <person name="Gautier V."/>
            <person name="Ament-Velasquez S.L."/>
            <person name="Kruys A."/>
            <person name="Hutchinson M.I."/>
            <person name="Powell A.J."/>
            <person name="Barry K."/>
            <person name="Miller A.N."/>
            <person name="Grigoriev I.V."/>
            <person name="Debuchy R."/>
            <person name="Gladieux P."/>
            <person name="Thoren M.H."/>
            <person name="Johannesson H."/>
        </authorList>
    </citation>
    <scope>NUCLEOTIDE SEQUENCE</scope>
    <source>
        <strain evidence="2">PSN4</strain>
    </source>
</reference>
<protein>
    <submittedName>
        <fullName evidence="2">Pali-domain-containing protein</fullName>
    </submittedName>
</protein>
<keyword evidence="1" id="KW-0472">Membrane</keyword>
<dbReference type="GO" id="GO:0005886">
    <property type="term" value="C:plasma membrane"/>
    <property type="evidence" value="ECO:0007669"/>
    <property type="project" value="InterPro"/>
</dbReference>
<evidence type="ECO:0000256" key="1">
    <source>
        <dbReference type="SAM" id="Phobius"/>
    </source>
</evidence>
<dbReference type="GO" id="GO:0032153">
    <property type="term" value="C:cell division site"/>
    <property type="evidence" value="ECO:0007669"/>
    <property type="project" value="TreeGrafter"/>
</dbReference>
<accession>A0AAJ0BAR1</accession>
<dbReference type="GO" id="GO:0035838">
    <property type="term" value="C:growing cell tip"/>
    <property type="evidence" value="ECO:0007669"/>
    <property type="project" value="TreeGrafter"/>
</dbReference>
<evidence type="ECO:0000313" key="3">
    <source>
        <dbReference type="Proteomes" id="UP001239445"/>
    </source>
</evidence>
<feature type="transmembrane region" description="Helical" evidence="1">
    <location>
        <begin position="137"/>
        <end position="160"/>
    </location>
</feature>
<keyword evidence="1" id="KW-1133">Transmembrane helix</keyword>
<feature type="transmembrane region" description="Helical" evidence="1">
    <location>
        <begin position="180"/>
        <end position="201"/>
    </location>
</feature>
<dbReference type="PANTHER" id="PTHR28013:SF7">
    <property type="entry name" value="PALI-DOMAIN-CONTAINING PROTEIN"/>
    <property type="match status" value="1"/>
</dbReference>
<comment type="caution">
    <text evidence="2">The sequence shown here is derived from an EMBL/GenBank/DDBJ whole genome shotgun (WGS) entry which is preliminary data.</text>
</comment>